<gene>
    <name evidence="2" type="ORF">D7X12_20600</name>
</gene>
<evidence type="ECO:0000313" key="2">
    <source>
        <dbReference type="EMBL" id="RKH40550.1"/>
    </source>
</evidence>
<dbReference type="EMBL" id="RAWG01000129">
    <property type="protein sequence ID" value="RKH40550.1"/>
    <property type="molecule type" value="Genomic_DNA"/>
</dbReference>
<keyword evidence="1" id="KW-0732">Signal</keyword>
<protein>
    <recommendedName>
        <fullName evidence="4">Secreted protein</fullName>
    </recommendedName>
</protein>
<keyword evidence="3" id="KW-1185">Reference proteome</keyword>
<dbReference type="AlphaFoldDB" id="A0A3A8NAS9"/>
<proteinExistence type="predicted"/>
<sequence length="149" mass="15931">MKAFQTLAKVCAFGVVALTAGTASAWQYYPGSAFKASFAGDVSCLNVQSYSAIRNDCTTARLVTATVPMWTVGWHPTSVYLYGNNTWCETTTVNGVGNGSNLGATTYTLAGPMQWQSLNTGDRYVWEDTALVFRCNLQPGGVIGGFSID</sequence>
<feature type="chain" id="PRO_5017410262" description="Secreted protein" evidence="1">
    <location>
        <begin position="26"/>
        <end position="149"/>
    </location>
</feature>
<feature type="signal peptide" evidence="1">
    <location>
        <begin position="1"/>
        <end position="25"/>
    </location>
</feature>
<evidence type="ECO:0000313" key="3">
    <source>
        <dbReference type="Proteomes" id="UP000273405"/>
    </source>
</evidence>
<dbReference type="OrthoDB" id="5514496at2"/>
<dbReference type="Proteomes" id="UP000273405">
    <property type="component" value="Unassembled WGS sequence"/>
</dbReference>
<accession>A0A3A8NAS9</accession>
<evidence type="ECO:0008006" key="4">
    <source>
        <dbReference type="Google" id="ProtNLM"/>
    </source>
</evidence>
<name>A0A3A8NAS9_9BACT</name>
<comment type="caution">
    <text evidence="2">The sequence shown here is derived from an EMBL/GenBank/DDBJ whole genome shotgun (WGS) entry which is preliminary data.</text>
</comment>
<dbReference type="RefSeq" id="WP_120626988.1">
    <property type="nucleotide sequence ID" value="NZ_RAWG01000129.1"/>
</dbReference>
<organism evidence="2 3">
    <name type="scientific">Corallococcus sicarius</name>
    <dbReference type="NCBI Taxonomy" id="2316726"/>
    <lineage>
        <taxon>Bacteria</taxon>
        <taxon>Pseudomonadati</taxon>
        <taxon>Myxococcota</taxon>
        <taxon>Myxococcia</taxon>
        <taxon>Myxococcales</taxon>
        <taxon>Cystobacterineae</taxon>
        <taxon>Myxococcaceae</taxon>
        <taxon>Corallococcus</taxon>
    </lineage>
</organism>
<evidence type="ECO:0000256" key="1">
    <source>
        <dbReference type="SAM" id="SignalP"/>
    </source>
</evidence>
<reference evidence="3" key="1">
    <citation type="submission" date="2018-09" db="EMBL/GenBank/DDBJ databases">
        <authorList>
            <person name="Livingstone P.G."/>
            <person name="Whitworth D.E."/>
        </authorList>
    </citation>
    <scope>NUCLEOTIDE SEQUENCE [LARGE SCALE GENOMIC DNA]</scope>
    <source>
        <strain evidence="3">CA040B</strain>
    </source>
</reference>